<dbReference type="PROSITE" id="PS00109">
    <property type="entry name" value="PROTEIN_KINASE_TYR"/>
    <property type="match status" value="1"/>
</dbReference>
<dbReference type="PANTHER" id="PTHR38248:SF2">
    <property type="entry name" value="FUNK1 11"/>
    <property type="match status" value="1"/>
</dbReference>
<dbReference type="Pfam" id="PF17667">
    <property type="entry name" value="Pkinase_fungal"/>
    <property type="match status" value="1"/>
</dbReference>
<feature type="compositionally biased region" description="Polar residues" evidence="1">
    <location>
        <begin position="345"/>
        <end position="357"/>
    </location>
</feature>
<protein>
    <recommendedName>
        <fullName evidence="2">Fungal-type protein kinase domain-containing protein</fullName>
    </recommendedName>
</protein>
<feature type="compositionally biased region" description="Polar residues" evidence="1">
    <location>
        <begin position="37"/>
        <end position="50"/>
    </location>
</feature>
<dbReference type="OrthoDB" id="5569250at2759"/>
<feature type="region of interest" description="Disordered" evidence="1">
    <location>
        <begin position="345"/>
        <end position="391"/>
    </location>
</feature>
<gene>
    <name evidence="3" type="ORF">BS47DRAFT_1395854</name>
</gene>
<dbReference type="SUPFAM" id="SSF56112">
    <property type="entry name" value="Protein kinase-like (PK-like)"/>
    <property type="match status" value="1"/>
</dbReference>
<evidence type="ECO:0000256" key="1">
    <source>
        <dbReference type="SAM" id="MobiDB-lite"/>
    </source>
</evidence>
<feature type="compositionally biased region" description="Basic and acidic residues" evidence="1">
    <location>
        <begin position="1"/>
        <end position="10"/>
    </location>
</feature>
<feature type="domain" description="Fungal-type protein kinase" evidence="2">
    <location>
        <begin position="255"/>
        <end position="623"/>
    </location>
</feature>
<organism evidence="3 4">
    <name type="scientific">Hydnum rufescens UP504</name>
    <dbReference type="NCBI Taxonomy" id="1448309"/>
    <lineage>
        <taxon>Eukaryota</taxon>
        <taxon>Fungi</taxon>
        <taxon>Dikarya</taxon>
        <taxon>Basidiomycota</taxon>
        <taxon>Agaricomycotina</taxon>
        <taxon>Agaricomycetes</taxon>
        <taxon>Cantharellales</taxon>
        <taxon>Hydnaceae</taxon>
        <taxon>Hydnum</taxon>
    </lineage>
</organism>
<name>A0A9P6ARA3_9AGAM</name>
<dbReference type="EMBL" id="MU129014">
    <property type="protein sequence ID" value="KAF9510538.1"/>
    <property type="molecule type" value="Genomic_DNA"/>
</dbReference>
<dbReference type="AlphaFoldDB" id="A0A9P6ARA3"/>
<dbReference type="Proteomes" id="UP000886523">
    <property type="component" value="Unassembled WGS sequence"/>
</dbReference>
<feature type="compositionally biased region" description="Polar residues" evidence="1">
    <location>
        <begin position="212"/>
        <end position="230"/>
    </location>
</feature>
<dbReference type="InterPro" id="IPR008266">
    <property type="entry name" value="Tyr_kinase_AS"/>
</dbReference>
<feature type="region of interest" description="Disordered" evidence="1">
    <location>
        <begin position="1"/>
        <end position="50"/>
    </location>
</feature>
<dbReference type="PANTHER" id="PTHR38248">
    <property type="entry name" value="FUNK1 6"/>
    <property type="match status" value="1"/>
</dbReference>
<evidence type="ECO:0000259" key="2">
    <source>
        <dbReference type="Pfam" id="PF17667"/>
    </source>
</evidence>
<dbReference type="InterPro" id="IPR011009">
    <property type="entry name" value="Kinase-like_dom_sf"/>
</dbReference>
<feature type="compositionally biased region" description="Basic and acidic residues" evidence="1">
    <location>
        <begin position="358"/>
        <end position="373"/>
    </location>
</feature>
<comment type="caution">
    <text evidence="3">The sequence shown here is derived from an EMBL/GenBank/DDBJ whole genome shotgun (WGS) entry which is preliminary data.</text>
</comment>
<dbReference type="InterPro" id="IPR040976">
    <property type="entry name" value="Pkinase_fungal"/>
</dbReference>
<proteinExistence type="predicted"/>
<dbReference type="Gene3D" id="1.10.510.10">
    <property type="entry name" value="Transferase(Phosphotransferase) domain 1"/>
    <property type="match status" value="1"/>
</dbReference>
<evidence type="ECO:0000313" key="3">
    <source>
        <dbReference type="EMBL" id="KAF9510538.1"/>
    </source>
</evidence>
<dbReference type="GO" id="GO:0004672">
    <property type="term" value="F:protein kinase activity"/>
    <property type="evidence" value="ECO:0007669"/>
    <property type="project" value="InterPro"/>
</dbReference>
<keyword evidence="4" id="KW-1185">Reference proteome</keyword>
<reference evidence="3" key="1">
    <citation type="journal article" date="2020" name="Nat. Commun.">
        <title>Large-scale genome sequencing of mycorrhizal fungi provides insights into the early evolution of symbiotic traits.</title>
        <authorList>
            <person name="Miyauchi S."/>
            <person name="Kiss E."/>
            <person name="Kuo A."/>
            <person name="Drula E."/>
            <person name="Kohler A."/>
            <person name="Sanchez-Garcia M."/>
            <person name="Morin E."/>
            <person name="Andreopoulos B."/>
            <person name="Barry K.W."/>
            <person name="Bonito G."/>
            <person name="Buee M."/>
            <person name="Carver A."/>
            <person name="Chen C."/>
            <person name="Cichocki N."/>
            <person name="Clum A."/>
            <person name="Culley D."/>
            <person name="Crous P.W."/>
            <person name="Fauchery L."/>
            <person name="Girlanda M."/>
            <person name="Hayes R.D."/>
            <person name="Keri Z."/>
            <person name="LaButti K."/>
            <person name="Lipzen A."/>
            <person name="Lombard V."/>
            <person name="Magnuson J."/>
            <person name="Maillard F."/>
            <person name="Murat C."/>
            <person name="Nolan M."/>
            <person name="Ohm R.A."/>
            <person name="Pangilinan J."/>
            <person name="Pereira M.F."/>
            <person name="Perotto S."/>
            <person name="Peter M."/>
            <person name="Pfister S."/>
            <person name="Riley R."/>
            <person name="Sitrit Y."/>
            <person name="Stielow J.B."/>
            <person name="Szollosi G."/>
            <person name="Zifcakova L."/>
            <person name="Stursova M."/>
            <person name="Spatafora J.W."/>
            <person name="Tedersoo L."/>
            <person name="Vaario L.M."/>
            <person name="Yamada A."/>
            <person name="Yan M."/>
            <person name="Wang P."/>
            <person name="Xu J."/>
            <person name="Bruns T."/>
            <person name="Baldrian P."/>
            <person name="Vilgalys R."/>
            <person name="Dunand C."/>
            <person name="Henrissat B."/>
            <person name="Grigoriev I.V."/>
            <person name="Hibbett D."/>
            <person name="Nagy L.G."/>
            <person name="Martin F.M."/>
        </authorList>
    </citation>
    <scope>NUCLEOTIDE SEQUENCE</scope>
    <source>
        <strain evidence="3">UP504</strain>
    </source>
</reference>
<feature type="region of interest" description="Disordered" evidence="1">
    <location>
        <begin position="208"/>
        <end position="242"/>
    </location>
</feature>
<evidence type="ECO:0000313" key="4">
    <source>
        <dbReference type="Proteomes" id="UP000886523"/>
    </source>
</evidence>
<sequence>MPQQIPDKDWLVSSSQGEHLGSGPVASTHKERPSTPPNCTGQLSSLSASTPLSHNVSSYVSTSDRSHLKLCPFLDHDIKNLLITSFEDFLQDVFEFKASTDVNLEEICQHDETRRLFGAFLLTLDQPEYQRYKPFTDLANYMSSLIAHKNGRECTIFTRRHDHHGVANSSKTTRFPDVVFASKPENISSNPLHWSDIKLVLEFKVKSPPRNAPSTQPGISLPQSSASAGSQRRPAVSASDNVPNKSPRIWTFQNSRDALQLASYALESFSHGPYRSHIVHGMIQGSALELWYYDRVGAMRSEAVDFAKNPIFLAQFLMAIAHLSEAGWGLHPRITYPQLTPLSRSPSFHCKSQTPNSTDDKGPSLDIKSHDSVHGSSCQSTPEHPLDRDEPFRGATITIQGREFVLGVCCSRQYSLVGRGTCVMEANEGTVVVKLSWPEKTRTPEYEFLERAYASAMEYDDGKYAGMKDHLPVLVAKEDFGEWEPRSRILARGFTLDSSGRGSRILRVTVYQKLVRMIEIRTADDLMTVMRDIALCHRWLYRVMGIVHRDITMDNIMFRRNGDQIIGVLIDYDLAIDINKPSTRSLERTGVRHYMAIDLIEGTPIPHHARHDMESMFWVLVWFTFRHQDGKEIRATSSTSVPLQNWITDGALDVSKRAFFNKTRWSPTTPFTDLDGLYVEPLTSMFSLGHRHLGLYDKSMYKWIEHNHGPGPKLADKPAFAREEVFYDDTSMWIAFFKVLNPTDPVEFDDVCNSARLGFWAGPSDL</sequence>
<accession>A0A9P6ARA3</accession>